<keyword evidence="5 8" id="KW-0472">Membrane</keyword>
<evidence type="ECO:0000256" key="1">
    <source>
        <dbReference type="ARBA" id="ARBA00004651"/>
    </source>
</evidence>
<evidence type="ECO:0000256" key="8">
    <source>
        <dbReference type="SAM" id="Phobius"/>
    </source>
</evidence>
<dbReference type="GO" id="GO:0043025">
    <property type="term" value="C:neuronal cell body"/>
    <property type="evidence" value="ECO:0007669"/>
    <property type="project" value="TreeGrafter"/>
</dbReference>
<accession>A0A9P0E1H3</accession>
<evidence type="ECO:0000313" key="9">
    <source>
        <dbReference type="EMBL" id="CAH1388383.1"/>
    </source>
</evidence>
<comment type="subcellular location">
    <subcellularLocation>
        <location evidence="1">Cell membrane</location>
        <topology evidence="1">Multi-pass membrane protein</topology>
    </subcellularLocation>
</comment>
<dbReference type="Proteomes" id="UP001152798">
    <property type="component" value="Chromosome 1"/>
</dbReference>
<dbReference type="InterPro" id="IPR013604">
    <property type="entry name" value="7TM_chemorcpt"/>
</dbReference>
<evidence type="ECO:0000256" key="3">
    <source>
        <dbReference type="ARBA" id="ARBA00022692"/>
    </source>
</evidence>
<dbReference type="GO" id="GO:0030425">
    <property type="term" value="C:dendrite"/>
    <property type="evidence" value="ECO:0007669"/>
    <property type="project" value="TreeGrafter"/>
</dbReference>
<dbReference type="GO" id="GO:0050909">
    <property type="term" value="P:sensory perception of taste"/>
    <property type="evidence" value="ECO:0007669"/>
    <property type="project" value="InterPro"/>
</dbReference>
<name>A0A9P0E1H3_NEZVI</name>
<evidence type="ECO:0000313" key="10">
    <source>
        <dbReference type="Proteomes" id="UP001152798"/>
    </source>
</evidence>
<sequence length="201" mass="22903">MKVVSRHFSLLNKYAVVHACSKEIVNRFMEIHYELCEICQIVNEWFSLQLLFVCSLVFLATTLNLNAMFMALISFLDPLPPQITIFISSTFWVAARLYEMWEIFDACSKTEQNAEEFGGGLSKLMINEKMRNDNELLDIHFHVQPKLSITASGFFRLNNSLFQSMLASATTYIVIIIQVQPQMQGIVCPDLIYNGTAPVSS</sequence>
<dbReference type="EMBL" id="OV725077">
    <property type="protein sequence ID" value="CAH1388383.1"/>
    <property type="molecule type" value="Genomic_DNA"/>
</dbReference>
<feature type="transmembrane region" description="Helical" evidence="8">
    <location>
        <begin position="50"/>
        <end position="73"/>
    </location>
</feature>
<dbReference type="GO" id="GO:0005886">
    <property type="term" value="C:plasma membrane"/>
    <property type="evidence" value="ECO:0007669"/>
    <property type="project" value="UniProtKB-SubCell"/>
</dbReference>
<keyword evidence="7" id="KW-0807">Transducer</keyword>
<keyword evidence="2" id="KW-1003">Cell membrane</keyword>
<keyword evidence="6" id="KW-0675">Receptor</keyword>
<keyword evidence="3 8" id="KW-0812">Transmembrane</keyword>
<keyword evidence="10" id="KW-1185">Reference proteome</keyword>
<evidence type="ECO:0000256" key="4">
    <source>
        <dbReference type="ARBA" id="ARBA00022989"/>
    </source>
</evidence>
<evidence type="ECO:0000256" key="5">
    <source>
        <dbReference type="ARBA" id="ARBA00023136"/>
    </source>
</evidence>
<proteinExistence type="predicted"/>
<dbReference type="Pfam" id="PF08395">
    <property type="entry name" value="7tm_7"/>
    <property type="match status" value="1"/>
</dbReference>
<evidence type="ECO:0008006" key="11">
    <source>
        <dbReference type="Google" id="ProtNLM"/>
    </source>
</evidence>
<keyword evidence="4 8" id="KW-1133">Transmembrane helix</keyword>
<dbReference type="GO" id="GO:0007165">
    <property type="term" value="P:signal transduction"/>
    <property type="evidence" value="ECO:0007669"/>
    <property type="project" value="UniProtKB-KW"/>
</dbReference>
<evidence type="ECO:0000256" key="7">
    <source>
        <dbReference type="ARBA" id="ARBA00023224"/>
    </source>
</evidence>
<reference evidence="9" key="1">
    <citation type="submission" date="2022-01" db="EMBL/GenBank/DDBJ databases">
        <authorList>
            <person name="King R."/>
        </authorList>
    </citation>
    <scope>NUCLEOTIDE SEQUENCE</scope>
</reference>
<evidence type="ECO:0000256" key="6">
    <source>
        <dbReference type="ARBA" id="ARBA00023170"/>
    </source>
</evidence>
<gene>
    <name evidence="9" type="ORF">NEZAVI_LOCUS22</name>
</gene>
<evidence type="ECO:0000256" key="2">
    <source>
        <dbReference type="ARBA" id="ARBA00022475"/>
    </source>
</evidence>
<dbReference type="PANTHER" id="PTHR21143:SF133">
    <property type="entry name" value="GUSTATORY AND PHEROMONE RECEPTOR 32A-RELATED"/>
    <property type="match status" value="1"/>
</dbReference>
<dbReference type="AlphaFoldDB" id="A0A9P0E1H3"/>
<organism evidence="9 10">
    <name type="scientific">Nezara viridula</name>
    <name type="common">Southern green stink bug</name>
    <name type="synonym">Cimex viridulus</name>
    <dbReference type="NCBI Taxonomy" id="85310"/>
    <lineage>
        <taxon>Eukaryota</taxon>
        <taxon>Metazoa</taxon>
        <taxon>Ecdysozoa</taxon>
        <taxon>Arthropoda</taxon>
        <taxon>Hexapoda</taxon>
        <taxon>Insecta</taxon>
        <taxon>Pterygota</taxon>
        <taxon>Neoptera</taxon>
        <taxon>Paraneoptera</taxon>
        <taxon>Hemiptera</taxon>
        <taxon>Heteroptera</taxon>
        <taxon>Panheteroptera</taxon>
        <taxon>Pentatomomorpha</taxon>
        <taxon>Pentatomoidea</taxon>
        <taxon>Pentatomidae</taxon>
        <taxon>Pentatominae</taxon>
        <taxon>Nezara</taxon>
    </lineage>
</organism>
<dbReference type="GO" id="GO:0030424">
    <property type="term" value="C:axon"/>
    <property type="evidence" value="ECO:0007669"/>
    <property type="project" value="TreeGrafter"/>
</dbReference>
<dbReference type="GO" id="GO:0008049">
    <property type="term" value="P:male courtship behavior"/>
    <property type="evidence" value="ECO:0007669"/>
    <property type="project" value="TreeGrafter"/>
</dbReference>
<dbReference type="GO" id="GO:0007635">
    <property type="term" value="P:chemosensory behavior"/>
    <property type="evidence" value="ECO:0007669"/>
    <property type="project" value="TreeGrafter"/>
</dbReference>
<protein>
    <recommendedName>
        <fullName evidence="11">Gustatory receptor</fullName>
    </recommendedName>
</protein>
<dbReference type="OrthoDB" id="6366728at2759"/>
<dbReference type="PANTHER" id="PTHR21143">
    <property type="entry name" value="INVERTEBRATE GUSTATORY RECEPTOR"/>
    <property type="match status" value="1"/>
</dbReference>